<accession>A0A9J6ZPL1</accession>
<dbReference type="GO" id="GO:0000287">
    <property type="term" value="F:magnesium ion binding"/>
    <property type="evidence" value="ECO:0007669"/>
    <property type="project" value="UniProtKB-UniRule"/>
</dbReference>
<evidence type="ECO:0000256" key="1">
    <source>
        <dbReference type="ARBA" id="ARBA00022977"/>
    </source>
</evidence>
<dbReference type="GO" id="GO:0009229">
    <property type="term" value="P:thiamine diphosphate biosynthetic process"/>
    <property type="evidence" value="ECO:0007669"/>
    <property type="project" value="UniProtKB-UniRule"/>
</dbReference>
<keyword evidence="2 4" id="KW-0418">Kinase</keyword>
<feature type="binding site" evidence="2">
    <location>
        <position position="49"/>
    </location>
    <ligand>
        <name>Mg(2+)</name>
        <dbReference type="ChEBI" id="CHEBI:18420"/>
        <label>1</label>
    </ligand>
</feature>
<dbReference type="PANTHER" id="PTHR30270:SF0">
    <property type="entry name" value="THIAMINE-MONOPHOSPHATE KINASE"/>
    <property type="match status" value="1"/>
</dbReference>
<dbReference type="PIRSF" id="PIRSF005303">
    <property type="entry name" value="Thiam_monoph_kin"/>
    <property type="match status" value="1"/>
</dbReference>
<comment type="catalytic activity">
    <reaction evidence="2">
        <text>thiamine phosphate + ATP = thiamine diphosphate + ADP</text>
        <dbReference type="Rhea" id="RHEA:15913"/>
        <dbReference type="ChEBI" id="CHEBI:30616"/>
        <dbReference type="ChEBI" id="CHEBI:37575"/>
        <dbReference type="ChEBI" id="CHEBI:58937"/>
        <dbReference type="ChEBI" id="CHEBI:456216"/>
        <dbReference type="EC" id="2.7.4.16"/>
    </reaction>
</comment>
<comment type="pathway">
    <text evidence="2">Cofactor biosynthesis; thiamine diphosphate biosynthesis; thiamine diphosphate from thiamine phosphate: step 1/1.</text>
</comment>
<keyword evidence="1 2" id="KW-0784">Thiamine biosynthesis</keyword>
<dbReference type="CDD" id="cd02194">
    <property type="entry name" value="ThiL"/>
    <property type="match status" value="1"/>
</dbReference>
<keyword evidence="2" id="KW-0067">ATP-binding</keyword>
<keyword evidence="2" id="KW-0479">Metal-binding</keyword>
<organism evidence="4 5">
    <name type="scientific">Xiashengella succiniciproducens</name>
    <dbReference type="NCBI Taxonomy" id="2949635"/>
    <lineage>
        <taxon>Bacteria</taxon>
        <taxon>Pseudomonadati</taxon>
        <taxon>Bacteroidota</taxon>
        <taxon>Bacteroidia</taxon>
        <taxon>Marinilabiliales</taxon>
        <taxon>Marinilabiliaceae</taxon>
        <taxon>Xiashengella</taxon>
    </lineage>
</organism>
<dbReference type="KEGG" id="alkq:M9189_12100"/>
<dbReference type="GO" id="GO:0005524">
    <property type="term" value="F:ATP binding"/>
    <property type="evidence" value="ECO:0007669"/>
    <property type="project" value="UniProtKB-UniRule"/>
</dbReference>
<feature type="binding site" evidence="2">
    <location>
        <position position="48"/>
    </location>
    <ligand>
        <name>Mg(2+)</name>
        <dbReference type="ChEBI" id="CHEBI:18420"/>
        <label>4</label>
    </ligand>
</feature>
<comment type="caution">
    <text evidence="2">Lacks conserved residue(s) required for the propagation of feature annotation.</text>
</comment>
<dbReference type="Pfam" id="PF00586">
    <property type="entry name" value="AIRS"/>
    <property type="match status" value="1"/>
</dbReference>
<feature type="binding site" evidence="2">
    <location>
        <position position="36"/>
    </location>
    <ligand>
        <name>Mg(2+)</name>
        <dbReference type="ChEBI" id="CHEBI:18420"/>
        <label>3</label>
    </ligand>
</feature>
<dbReference type="GO" id="GO:0009228">
    <property type="term" value="P:thiamine biosynthetic process"/>
    <property type="evidence" value="ECO:0007669"/>
    <property type="project" value="UniProtKB-KW"/>
</dbReference>
<feature type="binding site" evidence="2">
    <location>
        <position position="337"/>
    </location>
    <ligand>
        <name>substrate</name>
    </ligand>
</feature>
<feature type="binding site" evidence="2">
    <location>
        <position position="283"/>
    </location>
    <ligand>
        <name>substrate</name>
    </ligand>
</feature>
<dbReference type="Gene3D" id="3.30.1330.10">
    <property type="entry name" value="PurM-like, N-terminal domain"/>
    <property type="match status" value="1"/>
</dbReference>
<proteinExistence type="inferred from homology"/>
<evidence type="ECO:0000259" key="3">
    <source>
        <dbReference type="Pfam" id="PF00586"/>
    </source>
</evidence>
<dbReference type="InterPro" id="IPR036921">
    <property type="entry name" value="PurM-like_N_sf"/>
</dbReference>
<dbReference type="InterPro" id="IPR016188">
    <property type="entry name" value="PurM-like_N"/>
</dbReference>
<comment type="function">
    <text evidence="2">Catalyzes the ATP-dependent phosphorylation of thiamine-monophosphate (TMP) to form thiamine-pyrophosphate (TPP), the active form of vitamin B1.</text>
</comment>
<feature type="binding site" evidence="2">
    <location>
        <position position="232"/>
    </location>
    <ligand>
        <name>ATP</name>
        <dbReference type="ChEBI" id="CHEBI:30616"/>
    </ligand>
</feature>
<keyword evidence="5" id="KW-1185">Reference proteome</keyword>
<dbReference type="Proteomes" id="UP001056426">
    <property type="component" value="Chromosome"/>
</dbReference>
<evidence type="ECO:0000313" key="5">
    <source>
        <dbReference type="Proteomes" id="UP001056426"/>
    </source>
</evidence>
<dbReference type="EC" id="2.7.4.16" evidence="2"/>
<gene>
    <name evidence="2 4" type="primary">thiL</name>
    <name evidence="4" type="ORF">M9189_12100</name>
</gene>
<evidence type="ECO:0000256" key="2">
    <source>
        <dbReference type="HAMAP-Rule" id="MF_02128"/>
    </source>
</evidence>
<dbReference type="GO" id="GO:0009030">
    <property type="term" value="F:thiamine-phosphate kinase activity"/>
    <property type="evidence" value="ECO:0007669"/>
    <property type="project" value="UniProtKB-UniRule"/>
</dbReference>
<keyword evidence="2" id="KW-0547">Nucleotide-binding</keyword>
<keyword evidence="2 4" id="KW-0808">Transferase</keyword>
<evidence type="ECO:0000313" key="4">
    <source>
        <dbReference type="EMBL" id="URW79593.1"/>
    </source>
</evidence>
<feature type="binding site" evidence="2">
    <location>
        <position position="36"/>
    </location>
    <ligand>
        <name>Mg(2+)</name>
        <dbReference type="ChEBI" id="CHEBI:18420"/>
        <label>4</label>
    </ligand>
</feature>
<dbReference type="InterPro" id="IPR036676">
    <property type="entry name" value="PurM-like_C_sf"/>
</dbReference>
<reference evidence="4" key="2">
    <citation type="submission" date="2022-06" db="EMBL/GenBank/DDBJ databases">
        <title>Xiashengella guii gen. nov. sp. nov., a bacterium isolated form anaerobic digestion tank.</title>
        <authorList>
            <person name="Huang H."/>
        </authorList>
    </citation>
    <scope>NUCLEOTIDE SEQUENCE</scope>
    <source>
        <strain evidence="4">Ai-910</strain>
    </source>
</reference>
<name>A0A9J6ZPL1_9BACT</name>
<comment type="miscellaneous">
    <text evidence="2">Reaction mechanism of ThiL seems to utilize a direct, inline transfer of the gamma-phosphate of ATP to TMP rather than a phosphorylated enzyme intermediate.</text>
</comment>
<dbReference type="HAMAP" id="MF_02128">
    <property type="entry name" value="TMP_kinase"/>
    <property type="match status" value="1"/>
</dbReference>
<dbReference type="SUPFAM" id="SSF55326">
    <property type="entry name" value="PurM N-terminal domain-like"/>
    <property type="match status" value="1"/>
</dbReference>
<dbReference type="Gene3D" id="3.90.650.10">
    <property type="entry name" value="PurM-like C-terminal domain"/>
    <property type="match status" value="1"/>
</dbReference>
<dbReference type="InterPro" id="IPR006283">
    <property type="entry name" value="ThiL-like"/>
</dbReference>
<dbReference type="NCBIfam" id="TIGR01379">
    <property type="entry name" value="thiL"/>
    <property type="match status" value="1"/>
</dbReference>
<feature type="domain" description="PurM-like N-terminal" evidence="3">
    <location>
        <begin position="34"/>
        <end position="123"/>
    </location>
</feature>
<dbReference type="RefSeq" id="WP_250723568.1">
    <property type="nucleotide sequence ID" value="NZ_CP098400.1"/>
</dbReference>
<protein>
    <recommendedName>
        <fullName evidence="2">Thiamine-monophosphate kinase</fullName>
        <shortName evidence="2">TMP kinase</shortName>
        <shortName evidence="2">Thiamine-phosphate kinase</shortName>
        <ecNumber evidence="2">2.7.4.16</ecNumber>
    </recommendedName>
</protein>
<reference evidence="4" key="1">
    <citation type="submission" date="2022-05" db="EMBL/GenBank/DDBJ databases">
        <authorList>
            <person name="Sun X."/>
        </authorList>
    </citation>
    <scope>NUCLEOTIDE SEQUENCE</scope>
    <source>
        <strain evidence="4">Ai-910</strain>
    </source>
</reference>
<dbReference type="SUPFAM" id="SSF56042">
    <property type="entry name" value="PurM C-terminal domain-like"/>
    <property type="match status" value="1"/>
</dbReference>
<dbReference type="PANTHER" id="PTHR30270">
    <property type="entry name" value="THIAMINE-MONOPHOSPHATE KINASE"/>
    <property type="match status" value="1"/>
</dbReference>
<keyword evidence="2" id="KW-0460">Magnesium</keyword>
<dbReference type="EMBL" id="CP098400">
    <property type="protein sequence ID" value="URW79593.1"/>
    <property type="molecule type" value="Genomic_DNA"/>
</dbReference>
<sequence length="342" mass="37311">MSETRSLSDLGRFGLTEYIFEKCRKAGASGRNSDDDAILLTEEETLSTSVLFLEGINFDLIYTPLQHLGYKVITAAVTNILAMNGRPSGLSVSLGISNKLNLQMIEQLMDGVFSACRHYGVSLEAFKPAPSLTGLTIAATLTGKVRDGAQYKRSGAQETDVICVSGDLGAALLGLHLLEREKKVLKSSDSQQPEFGDNDYVLRRQLKPEARVDVIEKLTERGIKPTAMTAVTEGLATSLLLLCRASDKGCRIYESKLPIHQKTLKASSELNYNPLIAALNGGEDYELLLTLPLKVYEAESSFVSGFLTPIGYINEASKACRMIITSNEETDLKSPGWGKLYQ</sequence>
<dbReference type="AlphaFoldDB" id="A0A9J6ZPL1"/>
<feature type="binding site" evidence="2">
    <location>
        <position position="153"/>
    </location>
    <ligand>
        <name>ATP</name>
        <dbReference type="ChEBI" id="CHEBI:30616"/>
    </ligand>
</feature>
<comment type="similarity">
    <text evidence="2">Belongs to the thiamine-monophosphate kinase family.</text>
</comment>